<sequence>MEIHRSLWLLVCLLNAQNTFVVSISYIGLGLTSIPDEIDPSVSNLEFFDNSISIITKSNFNDKYPDLADIVLDKNSITAVERGCFKGTALREISFVQNRLTVFPDFREVKETLGIVLLDQNNIGKISRAEIDFLTRLSHIALSDNPLVQLPPLTRLLPSLTALKLRNIELKCCSCEIWLKAKPNTLTLDLNSEPCTHPSKWNMTKWENITEDMLLQQTCGCRGLCLVLLLIKRSQIKSMELGWVRQNILSHEHPLRLNCLEGVGGFTLNADASFTLVCHSSYLNALGFQKSHPNEQRIIEIGIYLLSDIHDMMSMRTAISLLLVATLTAYGQPNKLDPRFVVMSPSALRPGCEYDISVFILKSDVRIEVTALLYDPSMSFSNRLASSTAYFTKAQPDVIKLKIPMEVPASSYKLKLILRGFQKTVVQEKMVKVKSKSMGLFIQTDKATYKAGDIG</sequence>
<keyword evidence="1" id="KW-0433">Leucine-rich repeat</keyword>
<evidence type="ECO:0000313" key="3">
    <source>
        <dbReference type="EMBL" id="ELU17715.1"/>
    </source>
</evidence>
<reference evidence="5" key="1">
    <citation type="submission" date="2012-12" db="EMBL/GenBank/DDBJ databases">
        <authorList>
            <person name="Hellsten U."/>
            <person name="Grimwood J."/>
            <person name="Chapman J.A."/>
            <person name="Shapiro H."/>
            <person name="Aerts A."/>
            <person name="Otillar R.P."/>
            <person name="Terry A.Y."/>
            <person name="Boore J.L."/>
            <person name="Simakov O."/>
            <person name="Marletaz F."/>
            <person name="Cho S.-J."/>
            <person name="Edsinger-Gonzales E."/>
            <person name="Havlak P."/>
            <person name="Kuo D.-H."/>
            <person name="Larsson T."/>
            <person name="Lv J."/>
            <person name="Arendt D."/>
            <person name="Savage R."/>
            <person name="Osoegawa K."/>
            <person name="de Jong P."/>
            <person name="Lindberg D.R."/>
            <person name="Seaver E.C."/>
            <person name="Weisblat D.A."/>
            <person name="Putnam N.H."/>
            <person name="Grigoriev I.V."/>
            <person name="Rokhsar D.S."/>
        </authorList>
    </citation>
    <scope>NUCLEOTIDE SEQUENCE</scope>
    <source>
        <strain evidence="5">I ESC-2004</strain>
    </source>
</reference>
<dbReference type="InterPro" id="IPR001611">
    <property type="entry name" value="Leu-rich_rpt"/>
</dbReference>
<keyword evidence="5" id="KW-1185">Reference proteome</keyword>
<dbReference type="Gene3D" id="2.60.40.2950">
    <property type="match status" value="1"/>
</dbReference>
<dbReference type="InterPro" id="IPR032675">
    <property type="entry name" value="LRR_dom_sf"/>
</dbReference>
<dbReference type="PANTHER" id="PTHR45712:SF22">
    <property type="entry name" value="INSULIN-LIKE GROWTH FACTOR-BINDING PROTEIN COMPLEX ACID LABILE SUBUNIT"/>
    <property type="match status" value="1"/>
</dbReference>
<dbReference type="EMBL" id="AMQN01003985">
    <property type="status" value="NOT_ANNOTATED_CDS"/>
    <property type="molecule type" value="Genomic_DNA"/>
</dbReference>
<name>R7VLM4_CAPTE</name>
<reference evidence="4" key="3">
    <citation type="submission" date="2015-06" db="UniProtKB">
        <authorList>
            <consortium name="EnsemblMetazoa"/>
        </authorList>
    </citation>
    <scope>IDENTIFICATION</scope>
</reference>
<dbReference type="PROSITE" id="PS51450">
    <property type="entry name" value="LRR"/>
    <property type="match status" value="1"/>
</dbReference>
<evidence type="ECO:0000313" key="5">
    <source>
        <dbReference type="Proteomes" id="UP000014760"/>
    </source>
</evidence>
<dbReference type="OrthoDB" id="676979at2759"/>
<proteinExistence type="predicted"/>
<protein>
    <recommendedName>
        <fullName evidence="6">LRRCT domain-containing protein</fullName>
    </recommendedName>
</protein>
<dbReference type="Gene3D" id="3.80.10.10">
    <property type="entry name" value="Ribonuclease Inhibitor"/>
    <property type="match status" value="1"/>
</dbReference>
<evidence type="ECO:0000313" key="4">
    <source>
        <dbReference type="EnsemblMetazoa" id="CapteP217855"/>
    </source>
</evidence>
<dbReference type="InterPro" id="IPR050333">
    <property type="entry name" value="SLRP"/>
</dbReference>
<reference evidence="3 5" key="2">
    <citation type="journal article" date="2013" name="Nature">
        <title>Insights into bilaterian evolution from three spiralian genomes.</title>
        <authorList>
            <person name="Simakov O."/>
            <person name="Marletaz F."/>
            <person name="Cho S.J."/>
            <person name="Edsinger-Gonzales E."/>
            <person name="Havlak P."/>
            <person name="Hellsten U."/>
            <person name="Kuo D.H."/>
            <person name="Larsson T."/>
            <person name="Lv J."/>
            <person name="Arendt D."/>
            <person name="Savage R."/>
            <person name="Osoegawa K."/>
            <person name="de Jong P."/>
            <person name="Grimwood J."/>
            <person name="Chapman J.A."/>
            <person name="Shapiro H."/>
            <person name="Aerts A."/>
            <person name="Otillar R.P."/>
            <person name="Terry A.Y."/>
            <person name="Boore J.L."/>
            <person name="Grigoriev I.V."/>
            <person name="Lindberg D.R."/>
            <person name="Seaver E.C."/>
            <person name="Weisblat D.A."/>
            <person name="Putnam N.H."/>
            <person name="Rokhsar D.S."/>
        </authorList>
    </citation>
    <scope>NUCLEOTIDE SEQUENCE</scope>
    <source>
        <strain evidence="3 5">I ESC-2004</strain>
    </source>
</reference>
<gene>
    <name evidence="3" type="ORF">CAPTEDRAFT_217855</name>
</gene>
<dbReference type="SUPFAM" id="SSF52058">
    <property type="entry name" value="L domain-like"/>
    <property type="match status" value="1"/>
</dbReference>
<dbReference type="EMBL" id="KB292365">
    <property type="protein sequence ID" value="ELU17715.1"/>
    <property type="molecule type" value="Genomic_DNA"/>
</dbReference>
<dbReference type="AlphaFoldDB" id="R7VLM4"/>
<dbReference type="PANTHER" id="PTHR45712">
    <property type="entry name" value="AGAP008170-PA"/>
    <property type="match status" value="1"/>
</dbReference>
<dbReference type="EnsemblMetazoa" id="CapteT217855">
    <property type="protein sequence ID" value="CapteP217855"/>
    <property type="gene ID" value="CapteG217855"/>
</dbReference>
<dbReference type="Proteomes" id="UP000014760">
    <property type="component" value="Unassembled WGS sequence"/>
</dbReference>
<dbReference type="HOGENOM" id="CLU_601639_0_0_1"/>
<accession>R7VLM4</accession>
<evidence type="ECO:0000256" key="1">
    <source>
        <dbReference type="ARBA" id="ARBA00022614"/>
    </source>
</evidence>
<keyword evidence="2" id="KW-0677">Repeat</keyword>
<organism evidence="3">
    <name type="scientific">Capitella teleta</name>
    <name type="common">Polychaete worm</name>
    <dbReference type="NCBI Taxonomy" id="283909"/>
    <lineage>
        <taxon>Eukaryota</taxon>
        <taxon>Metazoa</taxon>
        <taxon>Spiralia</taxon>
        <taxon>Lophotrochozoa</taxon>
        <taxon>Annelida</taxon>
        <taxon>Polychaeta</taxon>
        <taxon>Sedentaria</taxon>
        <taxon>Scolecida</taxon>
        <taxon>Capitellidae</taxon>
        <taxon>Capitella</taxon>
    </lineage>
</organism>
<evidence type="ECO:0000256" key="2">
    <source>
        <dbReference type="ARBA" id="ARBA00022737"/>
    </source>
</evidence>
<evidence type="ECO:0008006" key="6">
    <source>
        <dbReference type="Google" id="ProtNLM"/>
    </source>
</evidence>